<feature type="signal peptide" evidence="1">
    <location>
        <begin position="1"/>
        <end position="30"/>
    </location>
</feature>
<dbReference type="STRING" id="1005945.SAMN05216561_109135"/>
<evidence type="ECO:0000256" key="1">
    <source>
        <dbReference type="SAM" id="SignalP"/>
    </source>
</evidence>
<dbReference type="InterPro" id="IPR005183">
    <property type="entry name" value="DUF305_CopM-like"/>
</dbReference>
<proteinExistence type="predicted"/>
<dbReference type="PANTHER" id="PTHR36933">
    <property type="entry name" value="SLL0788 PROTEIN"/>
    <property type="match status" value="1"/>
</dbReference>
<dbReference type="EMBL" id="FOQG01000009">
    <property type="protein sequence ID" value="SFI51078.1"/>
    <property type="molecule type" value="Genomic_DNA"/>
</dbReference>
<keyword evidence="1" id="KW-0732">Signal</keyword>
<dbReference type="Proteomes" id="UP000198649">
    <property type="component" value="Unassembled WGS sequence"/>
</dbReference>
<keyword evidence="4" id="KW-1185">Reference proteome</keyword>
<evidence type="ECO:0000259" key="2">
    <source>
        <dbReference type="Pfam" id="PF03713"/>
    </source>
</evidence>
<dbReference type="AlphaFoldDB" id="A0A1I3ISY4"/>
<protein>
    <submittedName>
        <fullName evidence="3">Uncharacterized conserved protein, DUF305 family</fullName>
    </submittedName>
</protein>
<dbReference type="PANTHER" id="PTHR36933:SF1">
    <property type="entry name" value="SLL0788 PROTEIN"/>
    <property type="match status" value="1"/>
</dbReference>
<gene>
    <name evidence="3" type="ORF">SAMN05216561_109135</name>
</gene>
<feature type="chain" id="PRO_5039237227" evidence="1">
    <location>
        <begin position="31"/>
        <end position="223"/>
    </location>
</feature>
<name>A0A1I3ISY4_9ACTN</name>
<organism evidence="3 4">
    <name type="scientific">Nocardioides psychrotolerans</name>
    <dbReference type="NCBI Taxonomy" id="1005945"/>
    <lineage>
        <taxon>Bacteria</taxon>
        <taxon>Bacillati</taxon>
        <taxon>Actinomycetota</taxon>
        <taxon>Actinomycetes</taxon>
        <taxon>Propionibacteriales</taxon>
        <taxon>Nocardioidaceae</taxon>
        <taxon>Nocardioides</taxon>
    </lineage>
</organism>
<evidence type="ECO:0000313" key="4">
    <source>
        <dbReference type="Proteomes" id="UP000198649"/>
    </source>
</evidence>
<reference evidence="3 4" key="1">
    <citation type="submission" date="2016-10" db="EMBL/GenBank/DDBJ databases">
        <authorList>
            <person name="de Groot N.N."/>
        </authorList>
    </citation>
    <scope>NUCLEOTIDE SEQUENCE [LARGE SCALE GENOMIC DNA]</scope>
    <source>
        <strain evidence="3 4">CGMCC 1.11156</strain>
    </source>
</reference>
<dbReference type="InterPro" id="IPR012347">
    <property type="entry name" value="Ferritin-like"/>
</dbReference>
<dbReference type="Gene3D" id="1.20.1260.10">
    <property type="match status" value="1"/>
</dbReference>
<sequence length="223" mass="23622">MFGSDRSWKRDTPVFTLVASRKLAVAFATAATLALSLTACGGDDPADDPSAVQTAENGDVFNGADVAFASDMIPHHTQAIEMVDLTEGRTLDPEVQQIADAIRNAQAPEIETMSGWLTSWGEEVPETSEGGHDMSDMGGDSDADMGSMSGMMTSEDMAGLANASDAEFQDMWLSMMVEHHTGAVEMAEAEQADGEFADAVALAEQIESSQTEEIATMKDLLSS</sequence>
<evidence type="ECO:0000313" key="3">
    <source>
        <dbReference type="EMBL" id="SFI51078.1"/>
    </source>
</evidence>
<feature type="domain" description="DUF305" evidence="2">
    <location>
        <begin position="65"/>
        <end position="221"/>
    </location>
</feature>
<accession>A0A1I3ISY4</accession>
<dbReference type="OrthoDB" id="26872at2"/>
<dbReference type="Pfam" id="PF03713">
    <property type="entry name" value="DUF305"/>
    <property type="match status" value="1"/>
</dbReference>